<dbReference type="OrthoDB" id="21595at2759"/>
<dbReference type="PANTHER" id="PTHR47385">
    <property type="entry name" value="CALPONIN"/>
    <property type="match status" value="1"/>
</dbReference>
<dbReference type="STRING" id="64571.A0A1Y2GIF1"/>
<dbReference type="SUPFAM" id="SSF47576">
    <property type="entry name" value="Calponin-homology domain, CH-domain"/>
    <property type="match status" value="1"/>
</dbReference>
<dbReference type="InterPro" id="IPR001715">
    <property type="entry name" value="CH_dom"/>
</dbReference>
<accession>A0A1Y2GIF1</accession>
<dbReference type="GeneID" id="33568493"/>
<dbReference type="InterPro" id="IPR003096">
    <property type="entry name" value="SM22_calponin"/>
</dbReference>
<feature type="domain" description="Calponin-homology (CH)" evidence="2">
    <location>
        <begin position="75"/>
        <end position="181"/>
    </location>
</feature>
<dbReference type="GO" id="GO:0015629">
    <property type="term" value="C:actin cytoskeleton"/>
    <property type="evidence" value="ECO:0007669"/>
    <property type="project" value="TreeGrafter"/>
</dbReference>
<dbReference type="Pfam" id="PF00307">
    <property type="entry name" value="CH"/>
    <property type="match status" value="1"/>
</dbReference>
<dbReference type="InParanoid" id="A0A1Y2GIF1"/>
<reference evidence="3 4" key="1">
    <citation type="submission" date="2016-07" db="EMBL/GenBank/DDBJ databases">
        <title>Pervasive Adenine N6-methylation of Active Genes in Fungi.</title>
        <authorList>
            <consortium name="DOE Joint Genome Institute"/>
            <person name="Mondo S.J."/>
            <person name="Dannebaum R.O."/>
            <person name="Kuo R.C."/>
            <person name="Labutti K."/>
            <person name="Haridas S."/>
            <person name="Kuo A."/>
            <person name="Salamov A."/>
            <person name="Ahrendt S.R."/>
            <person name="Lipzen A."/>
            <person name="Sullivan W."/>
            <person name="Andreopoulos W.B."/>
            <person name="Clum A."/>
            <person name="Lindquist E."/>
            <person name="Daum C."/>
            <person name="Ramamoorthy G.K."/>
            <person name="Gryganskyi A."/>
            <person name="Culley D."/>
            <person name="Magnuson J.K."/>
            <person name="James T.Y."/>
            <person name="O'Malley M.A."/>
            <person name="Stajich J.E."/>
            <person name="Spatafora J.W."/>
            <person name="Visel A."/>
            <person name="Grigoriev I.V."/>
        </authorList>
    </citation>
    <scope>NUCLEOTIDE SEQUENCE [LARGE SCALE GENOMIC DNA]</scope>
    <source>
        <strain evidence="3 4">NRRL 3116</strain>
    </source>
</reference>
<dbReference type="PRINTS" id="PR00888">
    <property type="entry name" value="SM22CALPONIN"/>
</dbReference>
<dbReference type="PROSITE" id="PS50021">
    <property type="entry name" value="CH"/>
    <property type="match status" value="1"/>
</dbReference>
<evidence type="ECO:0000259" key="2">
    <source>
        <dbReference type="PROSITE" id="PS50021"/>
    </source>
</evidence>
<dbReference type="PANTHER" id="PTHR47385:SF14">
    <property type="entry name" value="TRANSGELIN"/>
    <property type="match status" value="1"/>
</dbReference>
<gene>
    <name evidence="3" type="ORF">BCR41DRAFT_372077</name>
</gene>
<protein>
    <submittedName>
        <fullName evidence="3">Calponin homology domain-containing protein</fullName>
    </submittedName>
</protein>
<proteinExistence type="predicted"/>
<dbReference type="RefSeq" id="XP_021879858.1">
    <property type="nucleotide sequence ID" value="XM_022026650.1"/>
</dbReference>
<comment type="caution">
    <text evidence="3">The sequence shown here is derived from an EMBL/GenBank/DDBJ whole genome shotgun (WGS) entry which is preliminary data.</text>
</comment>
<feature type="region of interest" description="Disordered" evidence="1">
    <location>
        <begin position="222"/>
        <end position="250"/>
    </location>
</feature>
<evidence type="ECO:0000256" key="1">
    <source>
        <dbReference type="SAM" id="MobiDB-lite"/>
    </source>
</evidence>
<name>A0A1Y2GIF1_9FUNG</name>
<dbReference type="Gene3D" id="1.10.418.10">
    <property type="entry name" value="Calponin-like domain"/>
    <property type="match status" value="1"/>
</dbReference>
<keyword evidence="4" id="KW-1185">Reference proteome</keyword>
<evidence type="ECO:0000313" key="3">
    <source>
        <dbReference type="EMBL" id="ORZ11761.1"/>
    </source>
</evidence>
<dbReference type="EMBL" id="MCFF01000027">
    <property type="protein sequence ID" value="ORZ11761.1"/>
    <property type="molecule type" value="Genomic_DNA"/>
</dbReference>
<dbReference type="GO" id="GO:0007015">
    <property type="term" value="P:actin filament organization"/>
    <property type="evidence" value="ECO:0007669"/>
    <property type="project" value="TreeGrafter"/>
</dbReference>
<dbReference type="Proteomes" id="UP000193648">
    <property type="component" value="Unassembled WGS sequence"/>
</dbReference>
<dbReference type="InterPro" id="IPR050606">
    <property type="entry name" value="Calponin-like"/>
</dbReference>
<evidence type="ECO:0000313" key="4">
    <source>
        <dbReference type="Proteomes" id="UP000193648"/>
    </source>
</evidence>
<sequence>MYQCLQLRVIPQKPILVPTTSTSTSQTSPANATNLFTATTAPATTTSITTTAANDSSIASNVDVVGKRLREQQLQDRFKAAQNFIERTVGQALPSSDLHESLKDGVILCRLANRLRPGTVEQISLKNLPFVKMENISNFLNAAKQLGVQSSDLFQTVDLYEGKDMNQVQLAHVWTLHSLWQMLSSSCFNALFWSDIGVSTILTLERVVGGVARIVAKEKRPGPNPLVSSGSASSQIPKATDNGAPLTRMR</sequence>
<organism evidence="3 4">
    <name type="scientific">Lobosporangium transversale</name>
    <dbReference type="NCBI Taxonomy" id="64571"/>
    <lineage>
        <taxon>Eukaryota</taxon>
        <taxon>Fungi</taxon>
        <taxon>Fungi incertae sedis</taxon>
        <taxon>Mucoromycota</taxon>
        <taxon>Mortierellomycotina</taxon>
        <taxon>Mortierellomycetes</taxon>
        <taxon>Mortierellales</taxon>
        <taxon>Mortierellaceae</taxon>
        <taxon>Lobosporangium</taxon>
    </lineage>
</organism>
<feature type="compositionally biased region" description="Polar residues" evidence="1">
    <location>
        <begin position="226"/>
        <end position="237"/>
    </location>
</feature>
<dbReference type="AlphaFoldDB" id="A0A1Y2GIF1"/>
<dbReference type="InterPro" id="IPR036872">
    <property type="entry name" value="CH_dom_sf"/>
</dbReference>
<dbReference type="SMART" id="SM00033">
    <property type="entry name" value="CH"/>
    <property type="match status" value="1"/>
</dbReference>
<dbReference type="GO" id="GO:0051015">
    <property type="term" value="F:actin filament binding"/>
    <property type="evidence" value="ECO:0007669"/>
    <property type="project" value="TreeGrafter"/>
</dbReference>